<dbReference type="InterPro" id="IPR038071">
    <property type="entry name" value="UROD/MetE-like_sf"/>
</dbReference>
<reference evidence="2" key="2">
    <citation type="journal article" date="2021" name="PeerJ">
        <title>Extensive microbial diversity within the chicken gut microbiome revealed by metagenomics and culture.</title>
        <authorList>
            <person name="Gilroy R."/>
            <person name="Ravi A."/>
            <person name="Getino M."/>
            <person name="Pursley I."/>
            <person name="Horton D.L."/>
            <person name="Alikhan N.F."/>
            <person name="Baker D."/>
            <person name="Gharbi K."/>
            <person name="Hall N."/>
            <person name="Watson M."/>
            <person name="Adriaenssens E.M."/>
            <person name="Foster-Nyarko E."/>
            <person name="Jarju S."/>
            <person name="Secka A."/>
            <person name="Antonio M."/>
            <person name="Oren A."/>
            <person name="Chaudhuri R.R."/>
            <person name="La Ragione R."/>
            <person name="Hildebrand F."/>
            <person name="Pallen M.J."/>
        </authorList>
    </citation>
    <scope>NUCLEOTIDE SEQUENCE</scope>
    <source>
        <strain evidence="2">ChiBcec15-4380</strain>
    </source>
</reference>
<dbReference type="GO" id="GO:0006779">
    <property type="term" value="P:porphyrin-containing compound biosynthetic process"/>
    <property type="evidence" value="ECO:0007669"/>
    <property type="project" value="InterPro"/>
</dbReference>
<organism evidence="2 3">
    <name type="scientific">Candidatus Avoscillospira avicola</name>
    <dbReference type="NCBI Taxonomy" id="2840706"/>
    <lineage>
        <taxon>Bacteria</taxon>
        <taxon>Bacillati</taxon>
        <taxon>Bacillota</taxon>
        <taxon>Clostridia</taxon>
        <taxon>Eubacteriales</taxon>
        <taxon>Oscillospiraceae</taxon>
        <taxon>Oscillospiraceae incertae sedis</taxon>
        <taxon>Candidatus Avoscillospira</taxon>
    </lineage>
</organism>
<reference evidence="2" key="1">
    <citation type="submission" date="2020-10" db="EMBL/GenBank/DDBJ databases">
        <authorList>
            <person name="Gilroy R."/>
        </authorList>
    </citation>
    <scope>NUCLEOTIDE SEQUENCE</scope>
    <source>
        <strain evidence="2">ChiBcec15-4380</strain>
    </source>
</reference>
<evidence type="ECO:0000313" key="2">
    <source>
        <dbReference type="EMBL" id="HIR51678.1"/>
    </source>
</evidence>
<dbReference type="InterPro" id="IPR052024">
    <property type="entry name" value="Methanogen_methyltrans"/>
</dbReference>
<dbReference type="PANTHER" id="PTHR47099">
    <property type="entry name" value="METHYLCOBAMIDE:COM METHYLTRANSFERASE MTBA"/>
    <property type="match status" value="1"/>
</dbReference>
<name>A0A9D1DJB0_9FIRM</name>
<feature type="domain" description="Uroporphyrinogen decarboxylase (URO-D)" evidence="1">
    <location>
        <begin position="162"/>
        <end position="349"/>
    </location>
</feature>
<dbReference type="AlphaFoldDB" id="A0A9D1DJB0"/>
<dbReference type="SUPFAM" id="SSF51726">
    <property type="entry name" value="UROD/MetE-like"/>
    <property type="match status" value="1"/>
</dbReference>
<dbReference type="Gene3D" id="3.20.20.210">
    <property type="match status" value="1"/>
</dbReference>
<dbReference type="InterPro" id="IPR000257">
    <property type="entry name" value="Uroporphyrinogen_deCOase"/>
</dbReference>
<proteinExistence type="predicted"/>
<dbReference type="Proteomes" id="UP000824239">
    <property type="component" value="Unassembled WGS sequence"/>
</dbReference>
<gene>
    <name evidence="2" type="ORF">IAA53_10485</name>
</gene>
<dbReference type="Pfam" id="PF01208">
    <property type="entry name" value="URO-D"/>
    <property type="match status" value="1"/>
</dbReference>
<accession>A0A9D1DJB0</accession>
<evidence type="ECO:0000259" key="1">
    <source>
        <dbReference type="Pfam" id="PF01208"/>
    </source>
</evidence>
<comment type="caution">
    <text evidence="2">The sequence shown here is derived from an EMBL/GenBank/DDBJ whole genome shotgun (WGS) entry which is preliminary data.</text>
</comment>
<protein>
    <recommendedName>
        <fullName evidence="1">Uroporphyrinogen decarboxylase (URO-D) domain-containing protein</fullName>
    </recommendedName>
</protein>
<sequence>MTSYERVRRTLDHQPVDRVPYDIQAEDIVWQRLQDHLGLESRDAVREHFGIDRWSVGPRYIGPPLKTFEDGSHEIIVSGGPVCKEFMTPTGPTENTVRWPWADVTDVSDLEGRWGWNGKKEWWDFSHIEEDIDAINETGPKWITAHGDPSGLQHLSMWVGDEAFLMMLLTDEDLAVAMIEKHNEIRLWHALKTLEAGHGKIHELNGGGDYGYQNGPLIPVDMFRRFFKDLYVNFYREIKKNFDVEIFFHSCGGIEPLIPELIEAGVTILDPIQSGAAGMDPRTLKKKYGHQLAFHGGIDIQQFLPHATPEEVRAKRREMIEILGENGGFILSPSHNLQPDTPVENILAIYQ</sequence>
<dbReference type="PANTHER" id="PTHR47099:SF1">
    <property type="entry name" value="METHYLCOBAMIDE:COM METHYLTRANSFERASE MTBA"/>
    <property type="match status" value="1"/>
</dbReference>
<evidence type="ECO:0000313" key="3">
    <source>
        <dbReference type="Proteomes" id="UP000824239"/>
    </source>
</evidence>
<dbReference type="EMBL" id="DVHE01000082">
    <property type="protein sequence ID" value="HIR51678.1"/>
    <property type="molecule type" value="Genomic_DNA"/>
</dbReference>
<dbReference type="GO" id="GO:0004853">
    <property type="term" value="F:uroporphyrinogen decarboxylase activity"/>
    <property type="evidence" value="ECO:0007669"/>
    <property type="project" value="InterPro"/>
</dbReference>